<feature type="domain" description="3-hydroxyacyl-CoA dehydrogenase C-terminal" evidence="5">
    <location>
        <begin position="186"/>
        <end position="281"/>
    </location>
</feature>
<dbReference type="InterPro" id="IPR036291">
    <property type="entry name" value="NAD(P)-bd_dom_sf"/>
</dbReference>
<dbReference type="Pfam" id="PF02737">
    <property type="entry name" value="3HCDH_N"/>
    <property type="match status" value="1"/>
</dbReference>
<dbReference type="AlphaFoldDB" id="A0A3T0I558"/>
<comment type="pathway">
    <text evidence="1">Lipid metabolism; butanoate metabolism.</text>
</comment>
<evidence type="ECO:0000259" key="5">
    <source>
        <dbReference type="Pfam" id="PF00725"/>
    </source>
</evidence>
<keyword evidence="3 7" id="KW-0560">Oxidoreductase</keyword>
<dbReference type="EC" id="1.1.1.157" evidence="7"/>
<dbReference type="InterPro" id="IPR013328">
    <property type="entry name" value="6PGD_dom2"/>
</dbReference>
<dbReference type="GO" id="GO:0019605">
    <property type="term" value="P:butyrate metabolic process"/>
    <property type="evidence" value="ECO:0007669"/>
    <property type="project" value="UniProtKB-UniPathway"/>
</dbReference>
<reference evidence="7 8" key="1">
    <citation type="submission" date="2017-07" db="EMBL/GenBank/DDBJ databases">
        <title>The complete genome sequence of Bacillus mesonae strain H20-5, an efficient strain improving plant abiotic stress resistance.</title>
        <authorList>
            <person name="Kim S.Y."/>
            <person name="Song H."/>
            <person name="Sang M.K."/>
            <person name="Weon H.-Y."/>
            <person name="Song J."/>
        </authorList>
    </citation>
    <scope>NUCLEOTIDE SEQUENCE [LARGE SCALE GENOMIC DNA]</scope>
    <source>
        <strain evidence="7 8">H20-5</strain>
    </source>
</reference>
<dbReference type="PROSITE" id="PS00067">
    <property type="entry name" value="3HCDH"/>
    <property type="match status" value="1"/>
</dbReference>
<dbReference type="OrthoDB" id="9771883at2"/>
<comment type="similarity">
    <text evidence="2">Belongs to the 3-hydroxyacyl-CoA dehydrogenase family.</text>
</comment>
<dbReference type="InterPro" id="IPR006180">
    <property type="entry name" value="3-OHacyl-CoA_DH_CS"/>
</dbReference>
<evidence type="ECO:0000256" key="1">
    <source>
        <dbReference type="ARBA" id="ARBA00005086"/>
    </source>
</evidence>
<dbReference type="Pfam" id="PF00725">
    <property type="entry name" value="3HCDH"/>
    <property type="match status" value="1"/>
</dbReference>
<accession>A0A3T0I558</accession>
<dbReference type="InterPro" id="IPR008927">
    <property type="entry name" value="6-PGluconate_DH-like_C_sf"/>
</dbReference>
<dbReference type="GO" id="GO:0008691">
    <property type="term" value="F:3-hydroxybutyryl-CoA dehydrogenase activity"/>
    <property type="evidence" value="ECO:0007669"/>
    <property type="project" value="UniProtKB-EC"/>
</dbReference>
<dbReference type="GO" id="GO:0070403">
    <property type="term" value="F:NAD+ binding"/>
    <property type="evidence" value="ECO:0007669"/>
    <property type="project" value="InterPro"/>
</dbReference>
<dbReference type="SUPFAM" id="SSF51735">
    <property type="entry name" value="NAD(P)-binding Rossmann-fold domains"/>
    <property type="match status" value="1"/>
</dbReference>
<dbReference type="RefSeq" id="WP_127489217.1">
    <property type="nucleotide sequence ID" value="NZ_CP022572.1"/>
</dbReference>
<protein>
    <submittedName>
        <fullName evidence="7">3-hydroxybutyryl-CoA dehydrogenase</fullName>
        <ecNumber evidence="7">1.1.1.157</ecNumber>
    </submittedName>
</protein>
<dbReference type="Gene3D" id="1.10.1040.10">
    <property type="entry name" value="N-(1-d-carboxylethyl)-l-norvaline Dehydrogenase, domain 2"/>
    <property type="match status" value="1"/>
</dbReference>
<dbReference type="UniPathway" id="UPA00863"/>
<proteinExistence type="inferred from homology"/>
<evidence type="ECO:0000256" key="3">
    <source>
        <dbReference type="ARBA" id="ARBA00023002"/>
    </source>
</evidence>
<evidence type="ECO:0000313" key="8">
    <source>
        <dbReference type="Proteomes" id="UP000282892"/>
    </source>
</evidence>
<dbReference type="EMBL" id="CP022572">
    <property type="protein sequence ID" value="AZU64465.1"/>
    <property type="molecule type" value="Genomic_DNA"/>
</dbReference>
<dbReference type="InterPro" id="IPR022694">
    <property type="entry name" value="3-OHacyl-CoA_DH"/>
</dbReference>
<organism evidence="7 8">
    <name type="scientific">Neobacillus mesonae</name>
    <dbReference type="NCBI Taxonomy" id="1193713"/>
    <lineage>
        <taxon>Bacteria</taxon>
        <taxon>Bacillati</taxon>
        <taxon>Bacillota</taxon>
        <taxon>Bacilli</taxon>
        <taxon>Bacillales</taxon>
        <taxon>Bacillaceae</taxon>
        <taxon>Neobacillus</taxon>
    </lineage>
</organism>
<sequence length="282" mass="30991">MMNQKIAVIGAGLMGTGIAQVVLEAGNSVSLVDVNGMQLEKSRETISSLLQRKVEKGLCGEEFVSSCMNRFSTFSCFESISDVDFVIEAVPENMDLKKEVFQQLDEVINPNAIFISNTSGLSISDIASVTKRPEQVIGMHFFYPVPKMDLVEIIRGVLTSNDVYIKVRALTNQIGRKAVDAPNYPGFLVNRMLVPMINEAIYCVMEGAKPEDVDAAMKLGANHPMGPIQLADFVGLDTLLATMEGLYKGFRDSKYRPCPLLINLVEGGQLGRKTGRGFYTYN</sequence>
<dbReference type="InterPro" id="IPR006108">
    <property type="entry name" value="3HC_DH_C"/>
</dbReference>
<name>A0A3T0I558_9BACI</name>
<keyword evidence="8" id="KW-1185">Reference proteome</keyword>
<gene>
    <name evidence="7" type="ORF">CHR53_26340</name>
</gene>
<evidence type="ECO:0000256" key="2">
    <source>
        <dbReference type="ARBA" id="ARBA00009463"/>
    </source>
</evidence>
<dbReference type="Gene3D" id="3.40.50.720">
    <property type="entry name" value="NAD(P)-binding Rossmann-like Domain"/>
    <property type="match status" value="1"/>
</dbReference>
<dbReference type="SUPFAM" id="SSF48179">
    <property type="entry name" value="6-phosphogluconate dehydrogenase C-terminal domain-like"/>
    <property type="match status" value="1"/>
</dbReference>
<evidence type="ECO:0000313" key="7">
    <source>
        <dbReference type="EMBL" id="AZU64465.1"/>
    </source>
</evidence>
<feature type="site" description="Important for catalytic activity" evidence="4">
    <location>
        <position position="140"/>
    </location>
</feature>
<dbReference type="Proteomes" id="UP000282892">
    <property type="component" value="Chromosome"/>
</dbReference>
<dbReference type="InterPro" id="IPR006176">
    <property type="entry name" value="3-OHacyl-CoA_DH_NAD-bd"/>
</dbReference>
<dbReference type="FunFam" id="3.40.50.720:FF:000009">
    <property type="entry name" value="Fatty oxidation complex, alpha subunit"/>
    <property type="match status" value="1"/>
</dbReference>
<evidence type="ECO:0000256" key="4">
    <source>
        <dbReference type="PIRSR" id="PIRSR000105-1"/>
    </source>
</evidence>
<dbReference type="PANTHER" id="PTHR48075">
    <property type="entry name" value="3-HYDROXYACYL-COA DEHYDROGENASE FAMILY PROTEIN"/>
    <property type="match status" value="1"/>
</dbReference>
<evidence type="ECO:0000259" key="6">
    <source>
        <dbReference type="Pfam" id="PF02737"/>
    </source>
</evidence>
<dbReference type="PIRSF" id="PIRSF000105">
    <property type="entry name" value="HCDH"/>
    <property type="match status" value="1"/>
</dbReference>
<dbReference type="PANTHER" id="PTHR48075:SF5">
    <property type="entry name" value="3-HYDROXYBUTYRYL-COA DEHYDROGENASE"/>
    <property type="match status" value="1"/>
</dbReference>
<feature type="domain" description="3-hydroxyacyl-CoA dehydrogenase NAD binding" evidence="6">
    <location>
        <begin position="5"/>
        <end position="181"/>
    </location>
</feature>
<dbReference type="KEGG" id="nmk:CHR53_26340"/>